<dbReference type="SUPFAM" id="SSF103039">
    <property type="entry name" value="CheC-like"/>
    <property type="match status" value="1"/>
</dbReference>
<organism evidence="13 14">
    <name type="scientific">Seohaeicola nanhaiensis</name>
    <dbReference type="NCBI Taxonomy" id="1387282"/>
    <lineage>
        <taxon>Bacteria</taxon>
        <taxon>Pseudomonadati</taxon>
        <taxon>Pseudomonadota</taxon>
        <taxon>Alphaproteobacteria</taxon>
        <taxon>Rhodobacterales</taxon>
        <taxon>Roseobacteraceae</taxon>
        <taxon>Seohaeicola</taxon>
    </lineage>
</organism>
<keyword evidence="14" id="KW-1185">Reference proteome</keyword>
<gene>
    <name evidence="13" type="ORF">ACFO5X_13340</name>
</gene>
<evidence type="ECO:0000256" key="11">
    <source>
        <dbReference type="ARBA" id="ARBA00025044"/>
    </source>
</evidence>
<dbReference type="Proteomes" id="UP001595973">
    <property type="component" value="Unassembled WGS sequence"/>
</dbReference>
<dbReference type="RefSeq" id="WP_380717969.1">
    <property type="nucleotide sequence ID" value="NZ_JBHSGI010000015.1"/>
</dbReference>
<dbReference type="Pfam" id="PF01052">
    <property type="entry name" value="FliMN_C"/>
    <property type="match status" value="1"/>
</dbReference>
<evidence type="ECO:0000256" key="5">
    <source>
        <dbReference type="ARBA" id="ARBA00022475"/>
    </source>
</evidence>
<evidence type="ECO:0000256" key="3">
    <source>
        <dbReference type="ARBA" id="ARBA00011049"/>
    </source>
</evidence>
<keyword evidence="5" id="KW-1003">Cell membrane</keyword>
<evidence type="ECO:0000256" key="10">
    <source>
        <dbReference type="ARBA" id="ARBA00023143"/>
    </source>
</evidence>
<dbReference type="PANTHER" id="PTHR30034:SF3">
    <property type="entry name" value="FLAGELLAR MOTOR SWITCH PROTEIN FLIM"/>
    <property type="match status" value="1"/>
</dbReference>
<evidence type="ECO:0000256" key="9">
    <source>
        <dbReference type="ARBA" id="ARBA00023136"/>
    </source>
</evidence>
<keyword evidence="10" id="KW-0975">Bacterial flagellum</keyword>
<dbReference type="CDD" id="cd17908">
    <property type="entry name" value="FliM"/>
    <property type="match status" value="1"/>
</dbReference>
<feature type="domain" description="Flagellar motor switch protein FliN-like C-terminal" evidence="12">
    <location>
        <begin position="231"/>
        <end position="299"/>
    </location>
</feature>
<comment type="function">
    <text evidence="11">FliM is one of three proteins (FliG, FliN, FliM) that forms the rotor-mounted switch complex (C ring), located at the base of the basal body. This complex interacts with the CheY and CheZ chemotaxis proteins, in addition to contacting components of the motor that determine the direction of flagellar rotation.</text>
</comment>
<evidence type="ECO:0000256" key="6">
    <source>
        <dbReference type="ARBA" id="ARBA00022500"/>
    </source>
</evidence>
<dbReference type="InterPro" id="IPR001689">
    <property type="entry name" value="Flag_FliM"/>
</dbReference>
<evidence type="ECO:0000313" key="14">
    <source>
        <dbReference type="Proteomes" id="UP001595973"/>
    </source>
</evidence>
<dbReference type="Gene3D" id="3.40.1550.10">
    <property type="entry name" value="CheC-like"/>
    <property type="match status" value="1"/>
</dbReference>
<reference evidence="14" key="1">
    <citation type="journal article" date="2019" name="Int. J. Syst. Evol. Microbiol.">
        <title>The Global Catalogue of Microorganisms (GCM) 10K type strain sequencing project: providing services to taxonomists for standard genome sequencing and annotation.</title>
        <authorList>
            <consortium name="The Broad Institute Genomics Platform"/>
            <consortium name="The Broad Institute Genome Sequencing Center for Infectious Disease"/>
            <person name="Wu L."/>
            <person name="Ma J."/>
        </authorList>
    </citation>
    <scope>NUCLEOTIDE SEQUENCE [LARGE SCALE GENOMIC DNA]</scope>
    <source>
        <strain evidence="14">CGMCC 4.7283</strain>
    </source>
</reference>
<accession>A0ABV9KH94</accession>
<proteinExistence type="inferred from homology"/>
<evidence type="ECO:0000259" key="12">
    <source>
        <dbReference type="Pfam" id="PF01052"/>
    </source>
</evidence>
<dbReference type="InterPro" id="IPR036429">
    <property type="entry name" value="SpoA-like_sf"/>
</dbReference>
<dbReference type="EMBL" id="JBHSGI010000015">
    <property type="protein sequence ID" value="MFC4669540.1"/>
    <property type="molecule type" value="Genomic_DNA"/>
</dbReference>
<comment type="caution">
    <text evidence="13">The sequence shown here is derived from an EMBL/GenBank/DDBJ whole genome shotgun (WGS) entry which is preliminary data.</text>
</comment>
<dbReference type="PANTHER" id="PTHR30034">
    <property type="entry name" value="FLAGELLAR MOTOR SWITCH PROTEIN FLIM"/>
    <property type="match status" value="1"/>
</dbReference>
<comment type="subcellular location">
    <subcellularLocation>
        <location evidence="1">Bacterial flagellum basal body</location>
    </subcellularLocation>
    <subcellularLocation>
        <location evidence="2">Cell inner membrane</location>
        <topology evidence="2">Peripheral membrane protein</topology>
    </subcellularLocation>
</comment>
<evidence type="ECO:0000313" key="13">
    <source>
        <dbReference type="EMBL" id="MFC4669540.1"/>
    </source>
</evidence>
<keyword evidence="8" id="KW-0283">Flagellar rotation</keyword>
<evidence type="ECO:0000256" key="7">
    <source>
        <dbReference type="ARBA" id="ARBA00022519"/>
    </source>
</evidence>
<keyword evidence="7" id="KW-0997">Cell inner membrane</keyword>
<dbReference type="InterPro" id="IPR028976">
    <property type="entry name" value="CheC-like_sf"/>
</dbReference>
<keyword evidence="13" id="KW-0966">Cell projection</keyword>
<evidence type="ECO:0000256" key="8">
    <source>
        <dbReference type="ARBA" id="ARBA00022779"/>
    </source>
</evidence>
<keyword evidence="9" id="KW-0472">Membrane</keyword>
<sequence length="313" mass="33825">MADSDTKPDEGRVVDQMIRSAKANYQRLPVLEVIFDRFTLALGPVMKAHCAGNTAEAKLSSFSYTSVGEALDSLSLDSLAMVAVTHPTEGDIGVVLDHELLFTTLEILLGGRDAAKTPWTPRAFSAIERKFGQRLCQAALNALSEAFARLSEVQFTIDHIESSPQAMVLAAPSAPCVKVVMSIDFDGRGGHMIFLLPVSVFEPMRSILSAPFHGGQLGGDSSWRELLSGKLQNTSITVDAILHEPLIPLADVLGWKPGVTVPLGITPDQTVTVACDNLKFFSAAVGRRRNGSVALRVIRDYSEEEEPTDVTFD</sequence>
<evidence type="ECO:0000256" key="2">
    <source>
        <dbReference type="ARBA" id="ARBA00004417"/>
    </source>
</evidence>
<name>A0ABV9KH94_9RHOB</name>
<evidence type="ECO:0000256" key="4">
    <source>
        <dbReference type="ARBA" id="ARBA00021898"/>
    </source>
</evidence>
<dbReference type="SUPFAM" id="SSF101801">
    <property type="entry name" value="Surface presentation of antigens (SPOA)"/>
    <property type="match status" value="1"/>
</dbReference>
<keyword evidence="13" id="KW-0969">Cilium</keyword>
<evidence type="ECO:0000256" key="1">
    <source>
        <dbReference type="ARBA" id="ARBA00004117"/>
    </source>
</evidence>
<keyword evidence="6" id="KW-0145">Chemotaxis</keyword>
<comment type="similarity">
    <text evidence="3">Belongs to the FliM family.</text>
</comment>
<keyword evidence="13" id="KW-0282">Flagellum</keyword>
<protein>
    <recommendedName>
        <fullName evidence="4">Flagellar motor switch protein FliM</fullName>
    </recommendedName>
</protein>
<dbReference type="InterPro" id="IPR001543">
    <property type="entry name" value="FliN-like_C"/>
</dbReference>
<dbReference type="Pfam" id="PF02154">
    <property type="entry name" value="FliM"/>
    <property type="match status" value="1"/>
</dbReference>